<evidence type="ECO:0000313" key="2">
    <source>
        <dbReference type="EMBL" id="AVJ29274.1"/>
    </source>
</evidence>
<proteinExistence type="predicted"/>
<dbReference type="AlphaFoldDB" id="A0A2S0IBB8"/>
<protein>
    <recommendedName>
        <fullName evidence="4">Sel1 repeat family protein</fullName>
    </recommendedName>
</protein>
<dbReference type="SMART" id="SM00671">
    <property type="entry name" value="SEL1"/>
    <property type="match status" value="6"/>
</dbReference>
<dbReference type="InterPro" id="IPR006597">
    <property type="entry name" value="Sel1-like"/>
</dbReference>
<gene>
    <name evidence="2" type="ORF">CLM73_20360</name>
</gene>
<feature type="signal peptide" evidence="1">
    <location>
        <begin position="1"/>
        <end position="21"/>
    </location>
</feature>
<dbReference type="Gene3D" id="1.25.40.10">
    <property type="entry name" value="Tetratricopeptide repeat domain"/>
    <property type="match status" value="2"/>
</dbReference>
<dbReference type="Pfam" id="PF08238">
    <property type="entry name" value="Sel1"/>
    <property type="match status" value="6"/>
</dbReference>
<dbReference type="Proteomes" id="UP000239477">
    <property type="component" value="Chromosome"/>
</dbReference>
<dbReference type="InterPro" id="IPR050767">
    <property type="entry name" value="Sel1_AlgK"/>
</dbReference>
<name>A0A2S0IBB8_9BURK</name>
<dbReference type="SUPFAM" id="SSF81901">
    <property type="entry name" value="HCP-like"/>
    <property type="match status" value="2"/>
</dbReference>
<dbReference type="RefSeq" id="WP_105239989.1">
    <property type="nucleotide sequence ID" value="NZ_CP023270.1"/>
</dbReference>
<evidence type="ECO:0000313" key="3">
    <source>
        <dbReference type="Proteomes" id="UP000239477"/>
    </source>
</evidence>
<dbReference type="OrthoDB" id="8663889at2"/>
<organism evidence="2 3">
    <name type="scientific">Achromobacter spanius</name>
    <dbReference type="NCBI Taxonomy" id="217203"/>
    <lineage>
        <taxon>Bacteria</taxon>
        <taxon>Pseudomonadati</taxon>
        <taxon>Pseudomonadota</taxon>
        <taxon>Betaproteobacteria</taxon>
        <taxon>Burkholderiales</taxon>
        <taxon>Alcaligenaceae</taxon>
        <taxon>Achromobacter</taxon>
    </lineage>
</organism>
<evidence type="ECO:0008006" key="4">
    <source>
        <dbReference type="Google" id="ProtNLM"/>
    </source>
</evidence>
<keyword evidence="3" id="KW-1185">Reference proteome</keyword>
<dbReference type="InterPro" id="IPR011990">
    <property type="entry name" value="TPR-like_helical_dom_sf"/>
</dbReference>
<sequence length="495" mass="55498">MSKYMKFAAAAVLVGSTFSAAAQQDHQAERLYDRAVQQDAAALKALQDLAKDKNIDALLALGFMYEHGVGVARDVKLAIANYALACHQGGQYGCANAAYFFEYGIGVDKDASIAERYIGLIAKDDFDNIDDVKEMERQRHIVYEGKAKAETDIEMRLPVIEYLRRHVGSASSDARTMMARIGFTKLDTLRLARVWAERDKEPEMLFQVGSFYNFGYSHVEKKDAEAFKWWQHAAEAGEPQSQNLLGLAYVEGKWGVDRDPAVAVSWFERAAAQSDRDGLVNLGEIYYLGEIVPVDYARARSLFEEAIEQGSARAPRFLSWIYYNGQSVKSDCKKALQYRQERRNHQPDAEDDAKFLTQCKSDQDQRKQAGKVAPALRLLHKSTYRGGNDGALACEPHFVVTTDKLGEIANLRVTVELKNDQGATTQRTIAFSPFGMNTMNEGLDGRAWDSFSSSTLLPMKTKEFCEFEADYQIKEATALIDGRKVDLMAEKLLKK</sequence>
<feature type="chain" id="PRO_5015397273" description="Sel1 repeat family protein" evidence="1">
    <location>
        <begin position="22"/>
        <end position="495"/>
    </location>
</feature>
<reference evidence="2 3" key="1">
    <citation type="submission" date="2017-09" db="EMBL/GenBank/DDBJ databases">
        <title>Genomic, metabolic, and phenotypic characteristics of bacterial isolates from the natural microbiome of the model nematode Caenorhabditis elegans.</title>
        <authorList>
            <person name="Zimmermann J."/>
            <person name="Obeng N."/>
            <person name="Yang W."/>
            <person name="Obeng O."/>
            <person name="Kissoyan K."/>
            <person name="Pees B."/>
            <person name="Dirksen P."/>
            <person name="Hoppner M."/>
            <person name="Franke A."/>
            <person name="Rosenstiel P."/>
            <person name="Leippe M."/>
            <person name="Dierking K."/>
            <person name="Kaleta C."/>
            <person name="Schulenburg H."/>
        </authorList>
    </citation>
    <scope>NUCLEOTIDE SEQUENCE [LARGE SCALE GENOMIC DNA]</scope>
    <source>
        <strain evidence="2 3">MYb73</strain>
    </source>
</reference>
<dbReference type="PANTHER" id="PTHR11102">
    <property type="entry name" value="SEL-1-LIKE PROTEIN"/>
    <property type="match status" value="1"/>
</dbReference>
<accession>A0A2S0IBB8</accession>
<keyword evidence="1" id="KW-0732">Signal</keyword>
<dbReference type="EMBL" id="CP023270">
    <property type="protein sequence ID" value="AVJ29274.1"/>
    <property type="molecule type" value="Genomic_DNA"/>
</dbReference>
<evidence type="ECO:0000256" key="1">
    <source>
        <dbReference type="SAM" id="SignalP"/>
    </source>
</evidence>
<dbReference type="GO" id="GO:0036503">
    <property type="term" value="P:ERAD pathway"/>
    <property type="evidence" value="ECO:0007669"/>
    <property type="project" value="TreeGrafter"/>
</dbReference>
<dbReference type="PANTHER" id="PTHR11102:SF160">
    <property type="entry name" value="ERAD-ASSOCIATED E3 UBIQUITIN-PROTEIN LIGASE COMPONENT HRD3"/>
    <property type="match status" value="1"/>
</dbReference>